<dbReference type="GO" id="GO:0042910">
    <property type="term" value="F:xenobiotic transmembrane transporter activity"/>
    <property type="evidence" value="ECO:0007669"/>
    <property type="project" value="InterPro"/>
</dbReference>
<accession>E6Q675</accession>
<dbReference type="PIRSF" id="PIRSF006603">
    <property type="entry name" value="DinF"/>
    <property type="match status" value="1"/>
</dbReference>
<keyword evidence="8 10" id="KW-0472">Membrane</keyword>
<evidence type="ECO:0000313" key="11">
    <source>
        <dbReference type="EMBL" id="CBI02697.1"/>
    </source>
</evidence>
<feature type="transmembrane region" description="Helical" evidence="10">
    <location>
        <begin position="58"/>
        <end position="81"/>
    </location>
</feature>
<evidence type="ECO:0000256" key="4">
    <source>
        <dbReference type="ARBA" id="ARBA00022475"/>
    </source>
</evidence>
<evidence type="ECO:0000256" key="6">
    <source>
        <dbReference type="ARBA" id="ARBA00022989"/>
    </source>
</evidence>
<feature type="transmembrane region" description="Helical" evidence="10">
    <location>
        <begin position="177"/>
        <end position="200"/>
    </location>
</feature>
<dbReference type="PANTHER" id="PTHR43298:SF2">
    <property type="entry name" value="FMN_FAD EXPORTER YEEO-RELATED"/>
    <property type="match status" value="1"/>
</dbReference>
<comment type="subcellular location">
    <subcellularLocation>
        <location evidence="1">Cell membrane</location>
        <topology evidence="1">Multi-pass membrane protein</topology>
    </subcellularLocation>
</comment>
<sequence>MATSAPKRRAGFDPLDESKPMWRSLALFLVPLMLSNIMQSASGTFGSIFLGRLIGVEALAAVSAVFPVIFALFSFLIGIGSGSTVLIGQAYGAKDLHKVKKIAGTVLGATLALGIVVAILGELFAPSMLAALGTPASILHDSDRYARVLFLFSPVLFPYITYTTVMRGVGDAQTPFYALTFSTILSIALAPAFILGWFGLPHLGVVSVAVASIIAQSLALIGLLLVLRFRNDPLQLDREMLRDFIVDWKIFWTVLRIGIPTGIQVVLFALAEIAVISFVNRFGASATAAYGAVNQVASYVQFPAVSLGIAASIFGAQCIGARREDRLRSVVRAAVTLNYIIVGFLVIVCYIFAHDILGWFITDIPTLKIAAGLLAITLWSYVFFGNSSVISGVVRSSGDVIVPMFNGIASIWLVEVPAAYFLMQRYGIDGIWMGYALSFCVVLALQFGYYEFFWKRRTHERLV</sequence>
<feature type="transmembrane region" description="Helical" evidence="10">
    <location>
        <begin position="365"/>
        <end position="384"/>
    </location>
</feature>
<evidence type="ECO:0000256" key="8">
    <source>
        <dbReference type="ARBA" id="ARBA00023136"/>
    </source>
</evidence>
<keyword evidence="7" id="KW-0406">Ion transport</keyword>
<dbReference type="InterPro" id="IPR048279">
    <property type="entry name" value="MdtK-like"/>
</dbReference>
<organism evidence="11">
    <name type="scientific">mine drainage metagenome</name>
    <dbReference type="NCBI Taxonomy" id="410659"/>
    <lineage>
        <taxon>unclassified sequences</taxon>
        <taxon>metagenomes</taxon>
        <taxon>ecological metagenomes</taxon>
    </lineage>
</organism>
<feature type="transmembrane region" description="Helical" evidence="10">
    <location>
        <begin position="250"/>
        <end position="279"/>
    </location>
</feature>
<proteinExistence type="predicted"/>
<evidence type="ECO:0000256" key="1">
    <source>
        <dbReference type="ARBA" id="ARBA00004651"/>
    </source>
</evidence>
<dbReference type="EMBL" id="CABO01000040">
    <property type="protein sequence ID" value="CBI02697.1"/>
    <property type="molecule type" value="Genomic_DNA"/>
</dbReference>
<keyword evidence="5 10" id="KW-0812">Transmembrane</keyword>
<evidence type="ECO:0000256" key="9">
    <source>
        <dbReference type="ARBA" id="ARBA00031636"/>
    </source>
</evidence>
<feature type="transmembrane region" description="Helical" evidence="10">
    <location>
        <begin position="333"/>
        <end position="353"/>
    </location>
</feature>
<keyword evidence="4" id="KW-1003">Cell membrane</keyword>
<dbReference type="GO" id="GO:0006811">
    <property type="term" value="P:monoatomic ion transport"/>
    <property type="evidence" value="ECO:0007669"/>
    <property type="project" value="UniProtKB-KW"/>
</dbReference>
<dbReference type="GO" id="GO:0015297">
    <property type="term" value="F:antiporter activity"/>
    <property type="evidence" value="ECO:0007669"/>
    <property type="project" value="UniProtKB-KW"/>
</dbReference>
<evidence type="ECO:0000256" key="3">
    <source>
        <dbReference type="ARBA" id="ARBA00022449"/>
    </source>
</evidence>
<protein>
    <recommendedName>
        <fullName evidence="9">Multidrug-efflux transporter</fullName>
    </recommendedName>
</protein>
<evidence type="ECO:0000256" key="7">
    <source>
        <dbReference type="ARBA" id="ARBA00023065"/>
    </source>
</evidence>
<feature type="transmembrane region" description="Helical" evidence="10">
    <location>
        <begin position="102"/>
        <end position="125"/>
    </location>
</feature>
<dbReference type="InterPro" id="IPR002528">
    <property type="entry name" value="MATE_fam"/>
</dbReference>
<comment type="caution">
    <text evidence="11">The sequence shown here is derived from an EMBL/GenBank/DDBJ whole genome shotgun (WGS) entry which is preliminary data.</text>
</comment>
<feature type="transmembrane region" description="Helical" evidence="10">
    <location>
        <begin position="21"/>
        <end position="38"/>
    </location>
</feature>
<keyword evidence="3" id="KW-0050">Antiport</keyword>
<dbReference type="CDD" id="cd13138">
    <property type="entry name" value="MATE_yoeA_like"/>
    <property type="match status" value="1"/>
</dbReference>
<evidence type="ECO:0000256" key="5">
    <source>
        <dbReference type="ARBA" id="ARBA00022692"/>
    </source>
</evidence>
<evidence type="ECO:0000256" key="2">
    <source>
        <dbReference type="ARBA" id="ARBA00022448"/>
    </source>
</evidence>
<dbReference type="PANTHER" id="PTHR43298">
    <property type="entry name" value="MULTIDRUG RESISTANCE PROTEIN NORM-RELATED"/>
    <property type="match status" value="1"/>
</dbReference>
<dbReference type="AlphaFoldDB" id="E6Q675"/>
<feature type="transmembrane region" description="Helical" evidence="10">
    <location>
        <begin position="404"/>
        <end position="423"/>
    </location>
</feature>
<feature type="transmembrane region" description="Helical" evidence="10">
    <location>
        <begin position="435"/>
        <end position="454"/>
    </location>
</feature>
<feature type="transmembrane region" description="Helical" evidence="10">
    <location>
        <begin position="206"/>
        <end position="229"/>
    </location>
</feature>
<feature type="transmembrane region" description="Helical" evidence="10">
    <location>
        <begin position="299"/>
        <end position="321"/>
    </location>
</feature>
<dbReference type="GO" id="GO:0005886">
    <property type="term" value="C:plasma membrane"/>
    <property type="evidence" value="ECO:0007669"/>
    <property type="project" value="UniProtKB-SubCell"/>
</dbReference>
<keyword evidence="6 10" id="KW-1133">Transmembrane helix</keyword>
<keyword evidence="2" id="KW-0813">Transport</keyword>
<name>E6Q675_9ZZZZ</name>
<dbReference type="InterPro" id="IPR050222">
    <property type="entry name" value="MATE_MdtK"/>
</dbReference>
<evidence type="ECO:0000256" key="10">
    <source>
        <dbReference type="SAM" id="Phobius"/>
    </source>
</evidence>
<dbReference type="Pfam" id="PF01554">
    <property type="entry name" value="MatE"/>
    <property type="match status" value="2"/>
</dbReference>
<dbReference type="NCBIfam" id="TIGR00797">
    <property type="entry name" value="matE"/>
    <property type="match status" value="1"/>
</dbReference>
<gene>
    <name evidence="11" type="primary">yoeA</name>
    <name evidence="11" type="ORF">CARN4_2544</name>
</gene>
<reference evidence="11" key="1">
    <citation type="submission" date="2009-10" db="EMBL/GenBank/DDBJ databases">
        <title>Diversity of trophic interactions inside an arsenic-rich microbial ecosystem.</title>
        <authorList>
            <person name="Bertin P.N."/>
            <person name="Heinrich-Salmeron A."/>
            <person name="Pelletier E."/>
            <person name="Goulhen-Chollet F."/>
            <person name="Arsene-Ploetze F."/>
            <person name="Gallien S."/>
            <person name="Calteau A."/>
            <person name="Vallenet D."/>
            <person name="Casiot C."/>
            <person name="Chane-Woon-Ming B."/>
            <person name="Giloteaux L."/>
            <person name="Barakat M."/>
            <person name="Bonnefoy V."/>
            <person name="Bruneel O."/>
            <person name="Chandler M."/>
            <person name="Cleiss J."/>
            <person name="Duran R."/>
            <person name="Elbaz-Poulichet F."/>
            <person name="Fonknechten N."/>
            <person name="Lauga B."/>
            <person name="Mornico D."/>
            <person name="Ortet P."/>
            <person name="Schaeffer C."/>
            <person name="Siguier P."/>
            <person name="Alexander Thil Smith A."/>
            <person name="Van Dorsselaer A."/>
            <person name="Weissenbach J."/>
            <person name="Medigue C."/>
            <person name="Le Paslier D."/>
        </authorList>
    </citation>
    <scope>NUCLEOTIDE SEQUENCE</scope>
</reference>
<feature type="transmembrane region" description="Helical" evidence="10">
    <location>
        <begin position="145"/>
        <end position="165"/>
    </location>
</feature>